<dbReference type="AlphaFoldDB" id="A0A1G6U7F6"/>
<dbReference type="Proteomes" id="UP000199072">
    <property type="component" value="Unassembled WGS sequence"/>
</dbReference>
<gene>
    <name evidence="2" type="ORF">SAMN05216464_101539</name>
</gene>
<sequence length="73" mass="8654">MNFDELTEYFANIQLPQELRLDRATTQFNVADQVKILLANMQLYPENWRHQHRLLKIKNAIENPYNGPGIPRC</sequence>
<reference evidence="2 3" key="1">
    <citation type="submission" date="2016-10" db="EMBL/GenBank/DDBJ databases">
        <authorList>
            <person name="de Groot N.N."/>
        </authorList>
    </citation>
    <scope>NUCLEOTIDE SEQUENCE [LARGE SCALE GENOMIC DNA]</scope>
    <source>
        <strain evidence="2 3">47C3B</strain>
    </source>
</reference>
<proteinExistence type="predicted"/>
<feature type="domain" description="DUF6965" evidence="1">
    <location>
        <begin position="1"/>
        <end position="63"/>
    </location>
</feature>
<dbReference type="RefSeq" id="WP_091143812.1">
    <property type="nucleotide sequence ID" value="NZ_FNAI01000001.1"/>
</dbReference>
<dbReference type="EMBL" id="FNAI01000001">
    <property type="protein sequence ID" value="SDD36606.1"/>
    <property type="molecule type" value="Genomic_DNA"/>
</dbReference>
<protein>
    <recommendedName>
        <fullName evidence="1">DUF6965 domain-containing protein</fullName>
    </recommendedName>
</protein>
<dbReference type="OrthoDB" id="797849at2"/>
<evidence type="ECO:0000313" key="3">
    <source>
        <dbReference type="Proteomes" id="UP000199072"/>
    </source>
</evidence>
<evidence type="ECO:0000313" key="2">
    <source>
        <dbReference type="EMBL" id="SDD36606.1"/>
    </source>
</evidence>
<name>A0A1G6U7F6_9SPHI</name>
<evidence type="ECO:0000259" key="1">
    <source>
        <dbReference type="Pfam" id="PF22292"/>
    </source>
</evidence>
<keyword evidence="3" id="KW-1185">Reference proteome</keyword>
<accession>A0A1G6U7F6</accession>
<organism evidence="2 3">
    <name type="scientific">Mucilaginibacter pineti</name>
    <dbReference type="NCBI Taxonomy" id="1391627"/>
    <lineage>
        <taxon>Bacteria</taxon>
        <taxon>Pseudomonadati</taxon>
        <taxon>Bacteroidota</taxon>
        <taxon>Sphingobacteriia</taxon>
        <taxon>Sphingobacteriales</taxon>
        <taxon>Sphingobacteriaceae</taxon>
        <taxon>Mucilaginibacter</taxon>
    </lineage>
</organism>
<dbReference type="Pfam" id="PF22292">
    <property type="entry name" value="DUF6965"/>
    <property type="match status" value="1"/>
</dbReference>
<dbReference type="InterPro" id="IPR054238">
    <property type="entry name" value="DUF6965"/>
</dbReference>